<evidence type="ECO:0000256" key="1">
    <source>
        <dbReference type="ARBA" id="ARBA00004434"/>
    </source>
</evidence>
<evidence type="ECO:0000256" key="7">
    <source>
        <dbReference type="RuleBase" id="RU368123"/>
    </source>
</evidence>
<evidence type="ECO:0000256" key="2">
    <source>
        <dbReference type="ARBA" id="ARBA00004673"/>
    </source>
</evidence>
<dbReference type="AlphaFoldDB" id="A0A8H5GF09"/>
<keyword evidence="7" id="KW-1133">Transmembrane helix</keyword>
<dbReference type="GO" id="GO:0045277">
    <property type="term" value="C:respiratory chain complex IV"/>
    <property type="evidence" value="ECO:0007669"/>
    <property type="project" value="UniProtKB-UniRule"/>
</dbReference>
<evidence type="ECO:0000313" key="9">
    <source>
        <dbReference type="Proteomes" id="UP000559027"/>
    </source>
</evidence>
<dbReference type="Gene3D" id="4.10.49.10">
    <property type="entry name" value="Cytochrome c oxidase subunit VIIc"/>
    <property type="match status" value="1"/>
</dbReference>
<evidence type="ECO:0000256" key="5">
    <source>
        <dbReference type="ARBA" id="ARBA00023128"/>
    </source>
</evidence>
<proteinExistence type="inferred from homology"/>
<dbReference type="GO" id="GO:0006123">
    <property type="term" value="P:mitochondrial electron transport, cytochrome c to oxygen"/>
    <property type="evidence" value="ECO:0007669"/>
    <property type="project" value="UniProtKB-UniRule"/>
</dbReference>
<dbReference type="InterPro" id="IPR036636">
    <property type="entry name" value="COX7C/Cox8_sf"/>
</dbReference>
<dbReference type="UniPathway" id="UPA00705"/>
<sequence>MSLTVLSRTSARQFAARARSLHTTAPVRDAHGHYHHFPFDFPTSQNKGVFGLKVATYLLTGFSIPFAAVWWQLRKSAGAS</sequence>
<feature type="transmembrane region" description="Helical" evidence="7">
    <location>
        <begin position="54"/>
        <end position="73"/>
    </location>
</feature>
<protein>
    <recommendedName>
        <fullName evidence="7">Cytochrome c oxidase subunit 8, mitochondrial</fullName>
    </recommendedName>
    <alternativeName>
        <fullName evidence="7">Cytochrome c oxidase polypeptide VIII</fullName>
    </alternativeName>
</protein>
<comment type="subcellular location">
    <subcellularLocation>
        <location evidence="1 7">Mitochondrion inner membrane</location>
        <topology evidence="1 7">Single-pass membrane protein</topology>
    </subcellularLocation>
</comment>
<gene>
    <name evidence="8" type="ORF">D9756_000707</name>
</gene>
<organism evidence="8 9">
    <name type="scientific">Leucocoprinus leucothites</name>
    <dbReference type="NCBI Taxonomy" id="201217"/>
    <lineage>
        <taxon>Eukaryota</taxon>
        <taxon>Fungi</taxon>
        <taxon>Dikarya</taxon>
        <taxon>Basidiomycota</taxon>
        <taxon>Agaricomycotina</taxon>
        <taxon>Agaricomycetes</taxon>
        <taxon>Agaricomycetidae</taxon>
        <taxon>Agaricales</taxon>
        <taxon>Agaricineae</taxon>
        <taxon>Agaricaceae</taxon>
        <taxon>Leucocoprinus</taxon>
    </lineage>
</organism>
<dbReference type="Proteomes" id="UP000559027">
    <property type="component" value="Unassembled WGS sequence"/>
</dbReference>
<keyword evidence="9" id="KW-1185">Reference proteome</keyword>
<keyword evidence="5 7" id="KW-0496">Mitochondrion</keyword>
<dbReference type="EMBL" id="JAACJO010000001">
    <property type="protein sequence ID" value="KAF5363663.1"/>
    <property type="molecule type" value="Genomic_DNA"/>
</dbReference>
<evidence type="ECO:0000256" key="3">
    <source>
        <dbReference type="ARBA" id="ARBA00010514"/>
    </source>
</evidence>
<dbReference type="SUPFAM" id="SSF81427">
    <property type="entry name" value="Mitochondrial cytochrome c oxidase subunit VIIc (aka VIIIa)"/>
    <property type="match status" value="1"/>
</dbReference>
<keyword evidence="6 7" id="KW-0472">Membrane</keyword>
<dbReference type="GO" id="GO:0005743">
    <property type="term" value="C:mitochondrial inner membrane"/>
    <property type="evidence" value="ECO:0007669"/>
    <property type="project" value="UniProtKB-SubCell"/>
</dbReference>
<accession>A0A8H5GF09</accession>
<evidence type="ECO:0000256" key="6">
    <source>
        <dbReference type="ARBA" id="ARBA00023136"/>
    </source>
</evidence>
<comment type="function">
    <text evidence="7">Component of the cytochrome c oxidase, the last enzyme in the mitochondrial electron transport chain which drives oxidative phosphorylation. The respiratory chain contains 3 multisubunit complexes succinate dehydrogenase (complex II, CII), ubiquinol-cytochrome c oxidoreductase (cytochrome b-c1 complex, complex III, CIII) and cytochrome c oxidase (complex IV, CIV), that cooperate to transfer electrons derived from NADH and succinate to molecular oxygen, creating an electrochemical gradient over the inner membrane that drives transmembrane transport and the ATP synthase. Cytochrome c oxidase is the component of the respiratory chain that catalyzes the reduction of oxygen to water. Electrons originating from reduced cytochrome c in the intermembrane space (IMS) are transferred via the dinuclear copper A center (CU(A)) of subunit 2 and heme A of subunit 1 to the active site in subunit 1, a binuclear center (BNC) formed by heme A3 and copper B (CU(B)). The BNC reduces molecular oxygen to 2 water molecules using 4 electrons from cytochrome c in the IMS and 4 protons from the mitochondrial matrix.</text>
</comment>
<comment type="caution">
    <text evidence="8">The sequence shown here is derived from an EMBL/GenBank/DDBJ whole genome shotgun (WGS) entry which is preliminary data.</text>
</comment>
<dbReference type="InterPro" id="IPR004202">
    <property type="entry name" value="COX7C/Cox8"/>
</dbReference>
<keyword evidence="4 7" id="KW-0999">Mitochondrion inner membrane</keyword>
<keyword evidence="7" id="KW-0809">Transit peptide</keyword>
<dbReference type="Pfam" id="PF02935">
    <property type="entry name" value="COX7C"/>
    <property type="match status" value="1"/>
</dbReference>
<comment type="similarity">
    <text evidence="3 7">Belongs to the cytochrome c oxidase VIIc family.</text>
</comment>
<evidence type="ECO:0000313" key="8">
    <source>
        <dbReference type="EMBL" id="KAF5363663.1"/>
    </source>
</evidence>
<comment type="pathway">
    <text evidence="2 7">Energy metabolism; oxidative phosphorylation.</text>
</comment>
<reference evidence="8 9" key="1">
    <citation type="journal article" date="2020" name="ISME J.">
        <title>Uncovering the hidden diversity of litter-decomposition mechanisms in mushroom-forming fungi.</title>
        <authorList>
            <person name="Floudas D."/>
            <person name="Bentzer J."/>
            <person name="Ahren D."/>
            <person name="Johansson T."/>
            <person name="Persson P."/>
            <person name="Tunlid A."/>
        </authorList>
    </citation>
    <scope>NUCLEOTIDE SEQUENCE [LARGE SCALE GENOMIC DNA]</scope>
    <source>
        <strain evidence="8 9">CBS 146.42</strain>
    </source>
</reference>
<evidence type="ECO:0000256" key="4">
    <source>
        <dbReference type="ARBA" id="ARBA00022792"/>
    </source>
</evidence>
<comment type="subunit">
    <text evidence="7">Component of the cytochrome c oxidase (complex IV, CIV), a multisubunit enzyme composed of a catalytic core of 3 subunits and several supernumerary subunits. The complex exists as a monomer or a dimer and forms supercomplexes (SCs) in the inner mitochondrial membrane with ubiquinol-cytochrome c oxidoreductase (cytochrome b-c1 complex, complex III, CIII).</text>
</comment>
<name>A0A8H5GF09_9AGAR</name>
<keyword evidence="7" id="KW-0812">Transmembrane</keyword>
<dbReference type="OrthoDB" id="9974841at2759"/>